<sequence length="230" mass="23573">MSTFRNAILALAIGATLVGCGSDAPQDPANEPKTLIGQAVKQATDEARKELSKENFSFTVDGLPKAEITPQGELLIGGVAVATTPEQQALVKAYREEVTGIAQAGIGVGVQGADLAGKAVSEAIKGVFSGNPDQIEQRIEKEAEGIKAAALKLCDRLPALKAAQDKLAAAVPEFKPYARMDDQDVKDCRVDAGDGLQIDGGTANDAGSNSGNDGMDAAEEAEAAAAAPAR</sequence>
<organism evidence="2 3">
    <name type="scientific">Lysobacter brunescens</name>
    <dbReference type="NCBI Taxonomy" id="262323"/>
    <lineage>
        <taxon>Bacteria</taxon>
        <taxon>Pseudomonadati</taxon>
        <taxon>Pseudomonadota</taxon>
        <taxon>Gammaproteobacteria</taxon>
        <taxon>Lysobacterales</taxon>
        <taxon>Lysobacteraceae</taxon>
        <taxon>Lysobacter</taxon>
    </lineage>
</organism>
<dbReference type="PROSITE" id="PS51257">
    <property type="entry name" value="PROKAR_LIPOPROTEIN"/>
    <property type="match status" value="1"/>
</dbReference>
<evidence type="ECO:0000313" key="3">
    <source>
        <dbReference type="Proteomes" id="UP001597110"/>
    </source>
</evidence>
<dbReference type="RefSeq" id="WP_386825755.1">
    <property type="nucleotide sequence ID" value="NZ_JBHTIF010000004.1"/>
</dbReference>
<accession>A0ABW2YGS6</accession>
<evidence type="ECO:0000256" key="1">
    <source>
        <dbReference type="SAM" id="MobiDB-lite"/>
    </source>
</evidence>
<proteinExistence type="predicted"/>
<dbReference type="Proteomes" id="UP001597110">
    <property type="component" value="Unassembled WGS sequence"/>
</dbReference>
<reference evidence="3" key="1">
    <citation type="journal article" date="2019" name="Int. J. Syst. Evol. Microbiol.">
        <title>The Global Catalogue of Microorganisms (GCM) 10K type strain sequencing project: providing services to taxonomists for standard genome sequencing and annotation.</title>
        <authorList>
            <consortium name="The Broad Institute Genomics Platform"/>
            <consortium name="The Broad Institute Genome Sequencing Center for Infectious Disease"/>
            <person name="Wu L."/>
            <person name="Ma J."/>
        </authorList>
    </citation>
    <scope>NUCLEOTIDE SEQUENCE [LARGE SCALE GENOMIC DNA]</scope>
    <source>
        <strain evidence="3">CCUG 55585</strain>
    </source>
</reference>
<feature type="region of interest" description="Disordered" evidence="1">
    <location>
        <begin position="191"/>
        <end position="230"/>
    </location>
</feature>
<name>A0ABW2YGS6_9GAMM</name>
<gene>
    <name evidence="2" type="ORF">ACFQ0E_16675</name>
</gene>
<keyword evidence="3" id="KW-1185">Reference proteome</keyword>
<dbReference type="EMBL" id="JBHTIF010000004">
    <property type="protein sequence ID" value="MFD0727231.1"/>
    <property type="molecule type" value="Genomic_DNA"/>
</dbReference>
<evidence type="ECO:0008006" key="4">
    <source>
        <dbReference type="Google" id="ProtNLM"/>
    </source>
</evidence>
<protein>
    <recommendedName>
        <fullName evidence="4">DUF2884 family protein</fullName>
    </recommendedName>
</protein>
<evidence type="ECO:0000313" key="2">
    <source>
        <dbReference type="EMBL" id="MFD0727231.1"/>
    </source>
</evidence>
<comment type="caution">
    <text evidence="2">The sequence shown here is derived from an EMBL/GenBank/DDBJ whole genome shotgun (WGS) entry which is preliminary data.</text>
</comment>